<evidence type="ECO:0000256" key="6">
    <source>
        <dbReference type="ARBA" id="ARBA00022529"/>
    </source>
</evidence>
<dbReference type="PANTHER" id="PTHR21007:SF1">
    <property type="entry name" value="LIVER-EXPRESSED ANTIMICROBIAL PEPTIDE 2"/>
    <property type="match status" value="1"/>
</dbReference>
<dbReference type="PANTHER" id="PTHR21007">
    <property type="entry name" value="LIVER EXPRESSED ANTIMICROBIAL PEPTIDE 2"/>
    <property type="match status" value="1"/>
</dbReference>
<dbReference type="Pfam" id="PF07359">
    <property type="entry name" value="LEAP-2"/>
    <property type="match status" value="1"/>
</dbReference>
<proteinExistence type="evidence at transcript level"/>
<keyword evidence="6" id="KW-0929">Antimicrobial</keyword>
<organism evidence="12">
    <name type="scientific">Acipenser sinensis</name>
    <name type="common">Chinese sturgeon</name>
    <dbReference type="NCBI Taxonomy" id="61970"/>
    <lineage>
        <taxon>Eukaryota</taxon>
        <taxon>Metazoa</taxon>
        <taxon>Chordata</taxon>
        <taxon>Craniata</taxon>
        <taxon>Vertebrata</taxon>
        <taxon>Euteleostomi</taxon>
        <taxon>Actinopterygii</taxon>
        <taxon>Chondrostei</taxon>
        <taxon>Acipenseriformes</taxon>
        <taxon>Acipenseridae</taxon>
        <taxon>Acipenser</taxon>
    </lineage>
</organism>
<evidence type="ECO:0000256" key="7">
    <source>
        <dbReference type="ARBA" id="ARBA00022685"/>
    </source>
</evidence>
<evidence type="ECO:0000256" key="8">
    <source>
        <dbReference type="ARBA" id="ARBA00022729"/>
    </source>
</evidence>
<evidence type="ECO:0000256" key="2">
    <source>
        <dbReference type="ARBA" id="ARBA00004613"/>
    </source>
</evidence>
<sequence>MRTVICRVFAISLILFLVCDIQVQAAALPRGDGVQLVNRVKRSMMWRWITQRPIGASCRDHSECGTNYCKDDYCSIRVFSS</sequence>
<reference evidence="12" key="1">
    <citation type="journal article" date="2018" name="Fish Shellfish Immunol.">
        <title>Evolution, expression, and characterisation of liver-expressed antimicrobial peptide genes in ancient chondrostean sturgeons.</title>
        <authorList>
            <person name="Zhang S."/>
            <person name="Xu Q."/>
            <person name="Du H."/>
            <person name="Qi Z."/>
            <person name="Li Y."/>
            <person name="Huang J."/>
            <person name="Di J."/>
            <person name="Wei Q."/>
        </authorList>
    </citation>
    <scope>NUCLEOTIDE SEQUENCE</scope>
</reference>
<evidence type="ECO:0000256" key="4">
    <source>
        <dbReference type="ARBA" id="ARBA00020494"/>
    </source>
</evidence>
<evidence type="ECO:0000256" key="5">
    <source>
        <dbReference type="ARBA" id="ARBA00022525"/>
    </source>
</evidence>
<evidence type="ECO:0000256" key="11">
    <source>
        <dbReference type="SAM" id="SignalP"/>
    </source>
</evidence>
<evidence type="ECO:0000256" key="1">
    <source>
        <dbReference type="ARBA" id="ARBA00002585"/>
    </source>
</evidence>
<dbReference type="Gene3D" id="4.10.40.50">
    <property type="match status" value="1"/>
</dbReference>
<evidence type="ECO:0000256" key="3">
    <source>
        <dbReference type="ARBA" id="ARBA00008047"/>
    </source>
</evidence>
<keyword evidence="5" id="KW-0964">Secreted</keyword>
<dbReference type="GO" id="GO:0061844">
    <property type="term" value="P:antimicrobial humoral immune response mediated by antimicrobial peptide"/>
    <property type="evidence" value="ECO:0007669"/>
    <property type="project" value="TreeGrafter"/>
</dbReference>
<keyword evidence="8 11" id="KW-0732">Signal</keyword>
<feature type="chain" id="PRO_5033328742" description="Liver-expressed antimicrobial peptide 2" evidence="11">
    <location>
        <begin position="26"/>
        <end position="81"/>
    </location>
</feature>
<keyword evidence="10" id="KW-1015">Disulfide bond</keyword>
<keyword evidence="9" id="KW-0044">Antibiotic</keyword>
<dbReference type="EMBL" id="MG001318">
    <property type="protein sequence ID" value="AWO14384.1"/>
    <property type="molecule type" value="Genomic_DNA"/>
</dbReference>
<evidence type="ECO:0000256" key="9">
    <source>
        <dbReference type="ARBA" id="ARBA00023022"/>
    </source>
</evidence>
<dbReference type="GO" id="GO:0042742">
    <property type="term" value="P:defense response to bacterium"/>
    <property type="evidence" value="ECO:0007669"/>
    <property type="project" value="UniProtKB-KW"/>
</dbReference>
<evidence type="ECO:0000313" key="12">
    <source>
        <dbReference type="EMBL" id="AWO14384.1"/>
    </source>
</evidence>
<dbReference type="GO" id="GO:0005576">
    <property type="term" value="C:extracellular region"/>
    <property type="evidence" value="ECO:0007669"/>
    <property type="project" value="UniProtKB-SubCell"/>
</dbReference>
<feature type="signal peptide" evidence="11">
    <location>
        <begin position="1"/>
        <end position="25"/>
    </location>
</feature>
<keyword evidence="7" id="KW-0165">Cleavage on pair of basic residues</keyword>
<comment type="similarity">
    <text evidence="3">Belongs to the LEAP2 family.</text>
</comment>
<accession>A0A2U8ZTQ6</accession>
<name>A0A2U8ZTQ6_ACISI</name>
<comment type="function">
    <text evidence="1">Has an antimicrobial activity.</text>
</comment>
<gene>
    <name evidence="12" type="primary">LEAP-2C</name>
</gene>
<dbReference type="EMBL" id="MF948134">
    <property type="protein sequence ID" value="AWO14380.1"/>
    <property type="molecule type" value="mRNA"/>
</dbReference>
<protein>
    <recommendedName>
        <fullName evidence="4">Liver-expressed antimicrobial peptide 2</fullName>
    </recommendedName>
</protein>
<comment type="subcellular location">
    <subcellularLocation>
        <location evidence="2">Secreted</location>
    </subcellularLocation>
</comment>
<dbReference type="InterPro" id="IPR009955">
    <property type="entry name" value="LEAP-2"/>
</dbReference>
<dbReference type="AlphaFoldDB" id="A0A2U8ZTQ6"/>
<evidence type="ECO:0000256" key="10">
    <source>
        <dbReference type="ARBA" id="ARBA00023157"/>
    </source>
</evidence>